<name>X0V445_9ZZZZ</name>
<dbReference type="EMBL" id="BARS01015880">
    <property type="protein sequence ID" value="GAF95410.1"/>
    <property type="molecule type" value="Genomic_DNA"/>
</dbReference>
<gene>
    <name evidence="1" type="ORF">S01H1_26213</name>
</gene>
<organism evidence="1">
    <name type="scientific">marine sediment metagenome</name>
    <dbReference type="NCBI Taxonomy" id="412755"/>
    <lineage>
        <taxon>unclassified sequences</taxon>
        <taxon>metagenomes</taxon>
        <taxon>ecological metagenomes</taxon>
    </lineage>
</organism>
<comment type="caution">
    <text evidence="1">The sequence shown here is derived from an EMBL/GenBank/DDBJ whole genome shotgun (WGS) entry which is preliminary data.</text>
</comment>
<reference evidence="1" key="1">
    <citation type="journal article" date="2014" name="Front. Microbiol.">
        <title>High frequency of phylogenetically diverse reductive dehalogenase-homologous genes in deep subseafloor sedimentary metagenomes.</title>
        <authorList>
            <person name="Kawai M."/>
            <person name="Futagami T."/>
            <person name="Toyoda A."/>
            <person name="Takaki Y."/>
            <person name="Nishi S."/>
            <person name="Hori S."/>
            <person name="Arai W."/>
            <person name="Tsubouchi T."/>
            <person name="Morono Y."/>
            <person name="Uchiyama I."/>
            <person name="Ito T."/>
            <person name="Fujiyama A."/>
            <person name="Inagaki F."/>
            <person name="Takami H."/>
        </authorList>
    </citation>
    <scope>NUCLEOTIDE SEQUENCE</scope>
    <source>
        <strain evidence="1">Expedition CK06-06</strain>
    </source>
</reference>
<accession>X0V445</accession>
<dbReference type="AlphaFoldDB" id="X0V445"/>
<sequence length="86" mass="9563">MLLEFEVEIDPIGMVANQKGFLANPSTVKIERAITYEVNDLPHLRVAEVASPQVIPPACICQMIETNAIYILPLHQIEDSGDLMMI</sequence>
<proteinExistence type="predicted"/>
<protein>
    <submittedName>
        <fullName evidence="1">Uncharacterized protein</fullName>
    </submittedName>
</protein>
<evidence type="ECO:0000313" key="1">
    <source>
        <dbReference type="EMBL" id="GAF95410.1"/>
    </source>
</evidence>